<dbReference type="Proteomes" id="UP001222770">
    <property type="component" value="Unassembled WGS sequence"/>
</dbReference>
<gene>
    <name evidence="2" type="ORF">POM99_06855</name>
</gene>
<keyword evidence="1" id="KW-0812">Transmembrane</keyword>
<sequence>MAIENTPLLSHPHSVQPSRRRWLWLLVPLALAALGWLYWVPVRGYSLTAASYGARVACSCRFVGGRPLGDCHKDMERQIGWVTLSEDAEEKSVTASFLMLARQTATYREGWGCQLEPWK</sequence>
<keyword evidence="1" id="KW-1133">Transmembrane helix</keyword>
<name>A0ABT6CKP5_9SPHN</name>
<evidence type="ECO:0000313" key="3">
    <source>
        <dbReference type="Proteomes" id="UP001222770"/>
    </source>
</evidence>
<keyword evidence="3" id="KW-1185">Reference proteome</keyword>
<proteinExistence type="predicted"/>
<protein>
    <submittedName>
        <fullName evidence="2">Uncharacterized protein</fullName>
    </submittedName>
</protein>
<comment type="caution">
    <text evidence="2">The sequence shown here is derived from an EMBL/GenBank/DDBJ whole genome shotgun (WGS) entry which is preliminary data.</text>
</comment>
<accession>A0ABT6CKP5</accession>
<dbReference type="EMBL" id="JAROCY010000005">
    <property type="protein sequence ID" value="MDF8332912.1"/>
    <property type="molecule type" value="Genomic_DNA"/>
</dbReference>
<keyword evidence="1" id="KW-0472">Membrane</keyword>
<dbReference type="RefSeq" id="WP_277276113.1">
    <property type="nucleotide sequence ID" value="NZ_JAROCY010000005.1"/>
</dbReference>
<evidence type="ECO:0000313" key="2">
    <source>
        <dbReference type="EMBL" id="MDF8332912.1"/>
    </source>
</evidence>
<organism evidence="2 3">
    <name type="scientific">Novosphingobium cyanobacteriorum</name>
    <dbReference type="NCBI Taxonomy" id="3024215"/>
    <lineage>
        <taxon>Bacteria</taxon>
        <taxon>Pseudomonadati</taxon>
        <taxon>Pseudomonadota</taxon>
        <taxon>Alphaproteobacteria</taxon>
        <taxon>Sphingomonadales</taxon>
        <taxon>Sphingomonadaceae</taxon>
        <taxon>Novosphingobium</taxon>
    </lineage>
</organism>
<reference evidence="2 3" key="1">
    <citation type="submission" date="2023-03" db="EMBL/GenBank/DDBJ databases">
        <title>Novosphingobium cyanobacteriorum sp. nov., isolated from a eutrophic reservoir during the Microcystis bloom period.</title>
        <authorList>
            <person name="Kang M."/>
            <person name="Le V."/>
            <person name="Ko S.-R."/>
            <person name="Lee S.-A."/>
            <person name="Ahn C.-Y."/>
        </authorList>
    </citation>
    <scope>NUCLEOTIDE SEQUENCE [LARGE SCALE GENOMIC DNA]</scope>
    <source>
        <strain evidence="2 3">HBC54</strain>
    </source>
</reference>
<feature type="transmembrane region" description="Helical" evidence="1">
    <location>
        <begin position="21"/>
        <end position="39"/>
    </location>
</feature>
<evidence type="ECO:0000256" key="1">
    <source>
        <dbReference type="SAM" id="Phobius"/>
    </source>
</evidence>